<evidence type="ECO:0000313" key="10">
    <source>
        <dbReference type="Proteomes" id="UP001470230"/>
    </source>
</evidence>
<dbReference type="SUPFAM" id="SSF56784">
    <property type="entry name" value="HAD-like"/>
    <property type="match status" value="1"/>
</dbReference>
<feature type="transmembrane region" description="Helical" evidence="7">
    <location>
        <begin position="769"/>
        <end position="790"/>
    </location>
</feature>
<evidence type="ECO:0000256" key="2">
    <source>
        <dbReference type="ARBA" id="ARBA00022692"/>
    </source>
</evidence>
<sequence length="914" mass="100993">MSFSKEAEPGIVNLVLDQFKDVTILGLLVSVIVGFLLSSFESDPDAKMLYFVEPFIIFVLLVINAIISIVFELQQQKVRKSYRILNQDHNKVICIKKGKEIETLPCDLNVGDVVMLCKGDRAPTDIKITKILTKSIQYEVMDKSNNLVLTDKKEGVICSGASITRGALNGTVVCLPKDALNHRISVQSKPSGQSFISQIDSFSHTSSIIFSLACFAIFPFSLPKIKDHENVLKGALSVARIPLALIVASLPEHLSIIFKNAQKSAAKKMLKRNAIINNTSAIDTIGRISVLCGNLSSAFTSNIATVKEFTTISDDIVDVFSVTGNGYSPNGAIQQCGVAVDTNEHKAFKYIASASMLASRLKIAEHQTDKGSVLFAEESDFIDASLQAFAVKLDPYILPTQDKNINDLDKIQKAWDEMNKKYPREIIQEFSRKEKCAVYKCGDTKFTLGQYNTIFNKCRNYLDDSTGQVVEISTRVRAKLEYKLYEWSKDYRILGISYEDPKDPNNNIWLTGIAIYNALHEDAMSCIEDLRGNGVRVIIVSGESLKTVSGYAKKLRLFRKSENNTKANRDNEVLSEDARSINRQQWLQMTDEQKQESAREVDLYIEFTEDDKLQLVKILQQQGEVVGMITGSVPDIVAMREADIGISTVGSSQSTQGSSSLLLDNDSDIALSSAVILSRSAVRTTIGCVRFLLSCGISMVVVCLFSAILNTPTLLTSSSILLIALITHPFTALISTNVNMHYSMVSASQAADRKKYQKSIIPFRTKVRFILVGLIGALCAILAALFVFLVDTPSIKHSIVFGDIVNFSKAPRSARVLLNDPAAPTITALVILIVHIINAHESLCLNGYNIKKNPLVAMAMASSLLLFIAFTEIPFLSRLSGLCQLSFKRWLVALLLGLPVYLANFVIRFITREK</sequence>
<feature type="transmembrane region" description="Helical" evidence="7">
    <location>
        <begin position="55"/>
        <end position="73"/>
    </location>
</feature>
<dbReference type="InterPro" id="IPR023299">
    <property type="entry name" value="ATPase_P-typ_cyto_dom_N"/>
</dbReference>
<dbReference type="InterPro" id="IPR008250">
    <property type="entry name" value="ATPase_P-typ_transduc_dom_A_sf"/>
</dbReference>
<gene>
    <name evidence="9" type="ORF">M9Y10_020025</name>
</gene>
<feature type="transmembrane region" description="Helical" evidence="7">
    <location>
        <begin position="21"/>
        <end position="40"/>
    </location>
</feature>
<name>A0ABR2HG81_9EUKA</name>
<feature type="transmembrane region" description="Helical" evidence="7">
    <location>
        <begin position="889"/>
        <end position="910"/>
    </location>
</feature>
<feature type="domain" description="Cation-transporting P-type ATPase C-terminal" evidence="8">
    <location>
        <begin position="712"/>
        <end position="909"/>
    </location>
</feature>
<dbReference type="Gene3D" id="3.40.1110.10">
    <property type="entry name" value="Calcium-transporting ATPase, cytoplasmic domain N"/>
    <property type="match status" value="1"/>
</dbReference>
<proteinExistence type="predicted"/>
<dbReference type="Pfam" id="PF13246">
    <property type="entry name" value="Cation_ATPase"/>
    <property type="match status" value="1"/>
</dbReference>
<evidence type="ECO:0000256" key="4">
    <source>
        <dbReference type="ARBA" id="ARBA00022842"/>
    </source>
</evidence>
<dbReference type="Gene3D" id="3.40.50.1000">
    <property type="entry name" value="HAD superfamily/HAD-like"/>
    <property type="match status" value="1"/>
</dbReference>
<dbReference type="Proteomes" id="UP001470230">
    <property type="component" value="Unassembled WGS sequence"/>
</dbReference>
<evidence type="ECO:0000256" key="6">
    <source>
        <dbReference type="ARBA" id="ARBA00023136"/>
    </source>
</evidence>
<comment type="caution">
    <text evidence="9">The sequence shown here is derived from an EMBL/GenBank/DDBJ whole genome shotgun (WGS) entry which is preliminary data.</text>
</comment>
<dbReference type="SUPFAM" id="SSF81653">
    <property type="entry name" value="Calcium ATPase, transduction domain A"/>
    <property type="match status" value="1"/>
</dbReference>
<evidence type="ECO:0000256" key="3">
    <source>
        <dbReference type="ARBA" id="ARBA00022723"/>
    </source>
</evidence>
<feature type="transmembrane region" description="Helical" evidence="7">
    <location>
        <begin position="822"/>
        <end position="843"/>
    </location>
</feature>
<dbReference type="SUPFAM" id="SSF81660">
    <property type="entry name" value="Metal cation-transporting ATPase, ATP-binding domain N"/>
    <property type="match status" value="1"/>
</dbReference>
<evidence type="ECO:0000256" key="5">
    <source>
        <dbReference type="ARBA" id="ARBA00022989"/>
    </source>
</evidence>
<dbReference type="InterPro" id="IPR006068">
    <property type="entry name" value="ATPase_P-typ_cation-transptr_C"/>
</dbReference>
<keyword evidence="10" id="KW-1185">Reference proteome</keyword>
<evidence type="ECO:0000256" key="1">
    <source>
        <dbReference type="ARBA" id="ARBA00004370"/>
    </source>
</evidence>
<feature type="transmembrane region" description="Helical" evidence="7">
    <location>
        <begin position="688"/>
        <end position="708"/>
    </location>
</feature>
<dbReference type="PANTHER" id="PTHR24093">
    <property type="entry name" value="CATION TRANSPORTING ATPASE"/>
    <property type="match status" value="1"/>
</dbReference>
<dbReference type="EMBL" id="JAPFFF010000029">
    <property type="protein sequence ID" value="KAK8846024.1"/>
    <property type="molecule type" value="Genomic_DNA"/>
</dbReference>
<organism evidence="9 10">
    <name type="scientific">Tritrichomonas musculus</name>
    <dbReference type="NCBI Taxonomy" id="1915356"/>
    <lineage>
        <taxon>Eukaryota</taxon>
        <taxon>Metamonada</taxon>
        <taxon>Parabasalia</taxon>
        <taxon>Tritrichomonadida</taxon>
        <taxon>Tritrichomonadidae</taxon>
        <taxon>Tritrichomonas</taxon>
    </lineage>
</organism>
<dbReference type="PANTHER" id="PTHR24093:SF506">
    <property type="entry name" value="CATION-TRANSPORTING ATPASE PMA1"/>
    <property type="match status" value="1"/>
</dbReference>
<protein>
    <submittedName>
        <fullName evidence="9">Sarcoplasmic/endoplasmic reticulum calcium ATPase 2</fullName>
    </submittedName>
</protein>
<dbReference type="Gene3D" id="2.70.150.10">
    <property type="entry name" value="Calcium-transporting ATPase, cytoplasmic transduction domain A"/>
    <property type="match status" value="1"/>
</dbReference>
<dbReference type="InterPro" id="IPR023298">
    <property type="entry name" value="ATPase_P-typ_TM_dom_sf"/>
</dbReference>
<evidence type="ECO:0000313" key="9">
    <source>
        <dbReference type="EMBL" id="KAK8846024.1"/>
    </source>
</evidence>
<keyword evidence="3" id="KW-0479">Metal-binding</keyword>
<accession>A0ABR2HG81</accession>
<comment type="subcellular location">
    <subcellularLocation>
        <location evidence="1">Membrane</location>
    </subcellularLocation>
</comment>
<dbReference type="Pfam" id="PF00689">
    <property type="entry name" value="Cation_ATPase_C"/>
    <property type="match status" value="1"/>
</dbReference>
<feature type="transmembrane region" description="Helical" evidence="7">
    <location>
        <begin position="202"/>
        <end position="221"/>
    </location>
</feature>
<dbReference type="SUPFAM" id="SSF81665">
    <property type="entry name" value="Calcium ATPase, transmembrane domain M"/>
    <property type="match status" value="1"/>
</dbReference>
<dbReference type="Gene3D" id="1.20.1110.10">
    <property type="entry name" value="Calcium-transporting ATPase, transmembrane domain"/>
    <property type="match status" value="1"/>
</dbReference>
<keyword evidence="6 7" id="KW-0472">Membrane</keyword>
<reference evidence="9 10" key="1">
    <citation type="submission" date="2024-04" db="EMBL/GenBank/DDBJ databases">
        <title>Tritrichomonas musculus Genome.</title>
        <authorList>
            <person name="Alves-Ferreira E."/>
            <person name="Grigg M."/>
            <person name="Lorenzi H."/>
            <person name="Galac M."/>
        </authorList>
    </citation>
    <scope>NUCLEOTIDE SEQUENCE [LARGE SCALE GENOMIC DNA]</scope>
    <source>
        <strain evidence="9 10">EAF2021</strain>
    </source>
</reference>
<keyword evidence="4" id="KW-0460">Magnesium</keyword>
<dbReference type="InterPro" id="IPR036412">
    <property type="entry name" value="HAD-like_sf"/>
</dbReference>
<evidence type="ECO:0000259" key="8">
    <source>
        <dbReference type="Pfam" id="PF00689"/>
    </source>
</evidence>
<dbReference type="InterPro" id="IPR023214">
    <property type="entry name" value="HAD_sf"/>
</dbReference>
<keyword evidence="5 7" id="KW-1133">Transmembrane helix</keyword>
<feature type="transmembrane region" description="Helical" evidence="7">
    <location>
        <begin position="855"/>
        <end position="877"/>
    </location>
</feature>
<keyword evidence="2 7" id="KW-0812">Transmembrane</keyword>
<evidence type="ECO:0000256" key="7">
    <source>
        <dbReference type="SAM" id="Phobius"/>
    </source>
</evidence>
<feature type="transmembrane region" description="Helical" evidence="7">
    <location>
        <begin position="241"/>
        <end position="261"/>
    </location>
</feature>